<feature type="compositionally biased region" description="Basic and acidic residues" evidence="1">
    <location>
        <begin position="94"/>
        <end position="108"/>
    </location>
</feature>
<keyword evidence="2" id="KW-1133">Transmembrane helix</keyword>
<feature type="chain" id="PRO_5039145521" evidence="3">
    <location>
        <begin position="26"/>
        <end position="150"/>
    </location>
</feature>
<feature type="region of interest" description="Disordered" evidence="1">
    <location>
        <begin position="59"/>
        <end position="150"/>
    </location>
</feature>
<name>A0A1W1ZRJ5_KIBAR</name>
<feature type="compositionally biased region" description="Pro residues" evidence="1">
    <location>
        <begin position="69"/>
        <end position="90"/>
    </location>
</feature>
<proteinExistence type="predicted"/>
<feature type="signal peptide" evidence="3">
    <location>
        <begin position="1"/>
        <end position="25"/>
    </location>
</feature>
<sequence>MIRMLLAVLALAASVLLAFSPSAAADNCDIFINPEDCQNTGWTVGVVATLASGVAVAIAATRKTHHAEPPPPPPPPTSPTPTPPPPPPPIGKQQRRDEDTIEGIDVRGELVPPAVEARPQGETGNTVSIRLEVNTDPGTQSAQEVNRGPR</sequence>
<keyword evidence="2" id="KW-0812">Transmembrane</keyword>
<evidence type="ECO:0000313" key="5">
    <source>
        <dbReference type="Proteomes" id="UP000192674"/>
    </source>
</evidence>
<accession>A0A1W1ZRJ5</accession>
<dbReference type="OrthoDB" id="3700729at2"/>
<feature type="transmembrane region" description="Helical" evidence="2">
    <location>
        <begin position="41"/>
        <end position="60"/>
    </location>
</feature>
<dbReference type="AlphaFoldDB" id="A0A1W1ZRJ5"/>
<evidence type="ECO:0000313" key="4">
    <source>
        <dbReference type="EMBL" id="SMC50903.1"/>
    </source>
</evidence>
<dbReference type="RefSeq" id="WP_084424231.1">
    <property type="nucleotide sequence ID" value="NZ_FWXV01000001.1"/>
</dbReference>
<evidence type="ECO:0000256" key="1">
    <source>
        <dbReference type="SAM" id="MobiDB-lite"/>
    </source>
</evidence>
<dbReference type="Proteomes" id="UP000192674">
    <property type="component" value="Unassembled WGS sequence"/>
</dbReference>
<evidence type="ECO:0000256" key="3">
    <source>
        <dbReference type="SAM" id="SignalP"/>
    </source>
</evidence>
<gene>
    <name evidence="4" type="ORF">SAMN05661093_00285</name>
</gene>
<reference evidence="4 5" key="1">
    <citation type="submission" date="2017-04" db="EMBL/GenBank/DDBJ databases">
        <authorList>
            <person name="Afonso C.L."/>
            <person name="Miller P.J."/>
            <person name="Scott M.A."/>
            <person name="Spackman E."/>
            <person name="Goraichik I."/>
            <person name="Dimitrov K.M."/>
            <person name="Suarez D.L."/>
            <person name="Swayne D.E."/>
        </authorList>
    </citation>
    <scope>NUCLEOTIDE SEQUENCE [LARGE SCALE GENOMIC DNA]</scope>
    <source>
        <strain evidence="4 5">DSM 43828</strain>
    </source>
</reference>
<keyword evidence="3" id="KW-0732">Signal</keyword>
<keyword evidence="5" id="KW-1185">Reference proteome</keyword>
<dbReference type="EMBL" id="FWXV01000001">
    <property type="protein sequence ID" value="SMC50903.1"/>
    <property type="molecule type" value="Genomic_DNA"/>
</dbReference>
<organism evidence="4 5">
    <name type="scientific">Kibdelosporangium aridum</name>
    <dbReference type="NCBI Taxonomy" id="2030"/>
    <lineage>
        <taxon>Bacteria</taxon>
        <taxon>Bacillati</taxon>
        <taxon>Actinomycetota</taxon>
        <taxon>Actinomycetes</taxon>
        <taxon>Pseudonocardiales</taxon>
        <taxon>Pseudonocardiaceae</taxon>
        <taxon>Kibdelosporangium</taxon>
    </lineage>
</organism>
<protein>
    <submittedName>
        <fullName evidence="4">Uncharacterized protein</fullName>
    </submittedName>
</protein>
<keyword evidence="2" id="KW-0472">Membrane</keyword>
<evidence type="ECO:0000256" key="2">
    <source>
        <dbReference type="SAM" id="Phobius"/>
    </source>
</evidence>